<reference evidence="1 2" key="1">
    <citation type="journal article" date="2020" name="IScience">
        <title>Genome Sequencing of the Endangered Kingdonia uniflora (Circaeasteraceae, Ranunculales) Reveals Potential Mechanisms of Evolutionary Specialization.</title>
        <authorList>
            <person name="Sun Y."/>
            <person name="Deng T."/>
            <person name="Zhang A."/>
            <person name="Moore M.J."/>
            <person name="Landis J.B."/>
            <person name="Lin N."/>
            <person name="Zhang H."/>
            <person name="Zhang X."/>
            <person name="Huang J."/>
            <person name="Zhang X."/>
            <person name="Sun H."/>
            <person name="Wang H."/>
        </authorList>
    </citation>
    <scope>NUCLEOTIDE SEQUENCE [LARGE SCALE GENOMIC DNA]</scope>
    <source>
        <strain evidence="1">TB1705</strain>
        <tissue evidence="1">Leaf</tissue>
    </source>
</reference>
<sequence>MQVGIHQVQLPLQQSRLEKDQKMQESYCAFLKTSSCTYAERYTAFGIYPFCAQVVFPSFGERYLSSVLFQSIREECEKMQPEP</sequence>
<comment type="caution">
    <text evidence="1">The sequence shown here is derived from an EMBL/GenBank/DDBJ whole genome shotgun (WGS) entry which is preliminary data.</text>
</comment>
<evidence type="ECO:0000313" key="1">
    <source>
        <dbReference type="EMBL" id="KAF6172388.1"/>
    </source>
</evidence>
<dbReference type="Proteomes" id="UP000541444">
    <property type="component" value="Unassembled WGS sequence"/>
</dbReference>
<gene>
    <name evidence="1" type="ORF">GIB67_043229</name>
</gene>
<evidence type="ECO:0000313" key="2">
    <source>
        <dbReference type="Proteomes" id="UP000541444"/>
    </source>
</evidence>
<keyword evidence="2" id="KW-1185">Reference proteome</keyword>
<accession>A0A7J7NZP1</accession>
<dbReference type="OrthoDB" id="10259545at2759"/>
<dbReference type="AlphaFoldDB" id="A0A7J7NZP1"/>
<proteinExistence type="predicted"/>
<name>A0A7J7NZP1_9MAGN</name>
<dbReference type="EMBL" id="JACGCM010000432">
    <property type="protein sequence ID" value="KAF6172388.1"/>
    <property type="molecule type" value="Genomic_DNA"/>
</dbReference>
<protein>
    <submittedName>
        <fullName evidence="1">Uncharacterized protein</fullName>
    </submittedName>
</protein>
<organism evidence="1 2">
    <name type="scientific">Kingdonia uniflora</name>
    <dbReference type="NCBI Taxonomy" id="39325"/>
    <lineage>
        <taxon>Eukaryota</taxon>
        <taxon>Viridiplantae</taxon>
        <taxon>Streptophyta</taxon>
        <taxon>Embryophyta</taxon>
        <taxon>Tracheophyta</taxon>
        <taxon>Spermatophyta</taxon>
        <taxon>Magnoliopsida</taxon>
        <taxon>Ranunculales</taxon>
        <taxon>Circaeasteraceae</taxon>
        <taxon>Kingdonia</taxon>
    </lineage>
</organism>